<evidence type="ECO:0000313" key="3">
    <source>
        <dbReference type="EMBL" id="RAL54684.1"/>
    </source>
</evidence>
<accession>A0A328E9P1</accession>
<dbReference type="SUPFAM" id="SSF48317">
    <property type="entry name" value="Acid phosphatase/Vanadium-dependent haloperoxidase"/>
    <property type="match status" value="1"/>
</dbReference>
<dbReference type="InterPro" id="IPR036938">
    <property type="entry name" value="PAP2/HPO_sf"/>
</dbReference>
<dbReference type="Gene3D" id="1.20.144.10">
    <property type="entry name" value="Phosphatidic acid phosphatase type 2/haloperoxidase"/>
    <property type="match status" value="1"/>
</dbReference>
<feature type="transmembrane region" description="Helical" evidence="1">
    <location>
        <begin position="172"/>
        <end position="194"/>
    </location>
</feature>
<sequence>MESEAPPPSQLLRRLIDFDTELSLRLYTLAHPILPYSLLKSLEISGDGRLFFPVVISLLLTTTAATAFLINLLLAAVLDLALIGLLKHLIRRPRPVYNQNMFLSFSVDHWSFPSGHSSRVFFIATMFYLSPDLVQRSLIEAGYGSYSGQFVHIVGAWAVITSGSRVLLGRHFVLDVVAGACLGVLEGIFSFQIFNYGNLMSFVHERTPIATKLEYVTWIP</sequence>
<reference evidence="3 4" key="1">
    <citation type="submission" date="2018-06" db="EMBL/GenBank/DDBJ databases">
        <title>The Genome of Cuscuta australis (Dodder) Provides Insight into the Evolution of Plant Parasitism.</title>
        <authorList>
            <person name="Liu H."/>
        </authorList>
    </citation>
    <scope>NUCLEOTIDE SEQUENCE [LARGE SCALE GENOMIC DNA]</scope>
    <source>
        <strain evidence="4">cv. Yunnan</strain>
        <tissue evidence="3">Vines</tissue>
    </source>
</reference>
<proteinExistence type="predicted"/>
<dbReference type="SMART" id="SM00014">
    <property type="entry name" value="acidPPc"/>
    <property type="match status" value="1"/>
</dbReference>
<keyword evidence="4" id="KW-1185">Reference proteome</keyword>
<feature type="domain" description="Phosphatidic acid phosphatase type 2/haloperoxidase" evidence="2">
    <location>
        <begin position="68"/>
        <end position="191"/>
    </location>
</feature>
<keyword evidence="1" id="KW-1133">Transmembrane helix</keyword>
<comment type="caution">
    <text evidence="3">The sequence shown here is derived from an EMBL/GenBank/DDBJ whole genome shotgun (WGS) entry which is preliminary data.</text>
</comment>
<dbReference type="PANTHER" id="PTHR14969:SF13">
    <property type="entry name" value="AT30094P"/>
    <property type="match status" value="1"/>
</dbReference>
<dbReference type="Proteomes" id="UP000249390">
    <property type="component" value="Unassembled WGS sequence"/>
</dbReference>
<keyword evidence="1" id="KW-0812">Transmembrane</keyword>
<evidence type="ECO:0000259" key="2">
    <source>
        <dbReference type="SMART" id="SM00014"/>
    </source>
</evidence>
<dbReference type="PANTHER" id="PTHR14969">
    <property type="entry name" value="SPHINGOSINE-1-PHOSPHATE PHOSPHOHYDROLASE"/>
    <property type="match status" value="1"/>
</dbReference>
<feature type="transmembrane region" description="Helical" evidence="1">
    <location>
        <begin position="55"/>
        <end position="86"/>
    </location>
</feature>
<name>A0A328E9P1_9ASTE</name>
<dbReference type="EMBL" id="NQVE01000009">
    <property type="protein sequence ID" value="RAL54684.1"/>
    <property type="molecule type" value="Genomic_DNA"/>
</dbReference>
<dbReference type="InterPro" id="IPR000326">
    <property type="entry name" value="PAP2/HPO"/>
</dbReference>
<evidence type="ECO:0000256" key="1">
    <source>
        <dbReference type="SAM" id="Phobius"/>
    </source>
</evidence>
<keyword evidence="1" id="KW-0472">Membrane</keyword>
<dbReference type="GO" id="GO:0042392">
    <property type="term" value="F:sphingosine-1-phosphate phosphatase activity"/>
    <property type="evidence" value="ECO:0007669"/>
    <property type="project" value="TreeGrafter"/>
</dbReference>
<evidence type="ECO:0000313" key="4">
    <source>
        <dbReference type="Proteomes" id="UP000249390"/>
    </source>
</evidence>
<protein>
    <recommendedName>
        <fullName evidence="2">Phosphatidic acid phosphatase type 2/haloperoxidase domain-containing protein</fullName>
    </recommendedName>
</protein>
<gene>
    <name evidence="3" type="ORF">DM860_001812</name>
</gene>
<dbReference type="AlphaFoldDB" id="A0A328E9P1"/>
<organism evidence="3 4">
    <name type="scientific">Cuscuta australis</name>
    <dbReference type="NCBI Taxonomy" id="267555"/>
    <lineage>
        <taxon>Eukaryota</taxon>
        <taxon>Viridiplantae</taxon>
        <taxon>Streptophyta</taxon>
        <taxon>Embryophyta</taxon>
        <taxon>Tracheophyta</taxon>
        <taxon>Spermatophyta</taxon>
        <taxon>Magnoliopsida</taxon>
        <taxon>eudicotyledons</taxon>
        <taxon>Gunneridae</taxon>
        <taxon>Pentapetalae</taxon>
        <taxon>asterids</taxon>
        <taxon>lamiids</taxon>
        <taxon>Solanales</taxon>
        <taxon>Convolvulaceae</taxon>
        <taxon>Cuscuteae</taxon>
        <taxon>Cuscuta</taxon>
        <taxon>Cuscuta subgen. Grammica</taxon>
        <taxon>Cuscuta sect. Cleistogrammica</taxon>
    </lineage>
</organism>
<dbReference type="Pfam" id="PF01569">
    <property type="entry name" value="PAP2"/>
    <property type="match status" value="1"/>
</dbReference>